<proteinExistence type="predicted"/>
<organism evidence="1 2">
    <name type="scientific">Nesterenkonia lutea</name>
    <dbReference type="NCBI Taxonomy" id="272919"/>
    <lineage>
        <taxon>Bacteria</taxon>
        <taxon>Bacillati</taxon>
        <taxon>Actinomycetota</taxon>
        <taxon>Actinomycetes</taxon>
        <taxon>Micrococcales</taxon>
        <taxon>Micrococcaceae</taxon>
        <taxon>Nesterenkonia</taxon>
    </lineage>
</organism>
<evidence type="ECO:0000313" key="1">
    <source>
        <dbReference type="EMBL" id="MBE1524987.1"/>
    </source>
</evidence>
<dbReference type="Proteomes" id="UP000643525">
    <property type="component" value="Unassembled WGS sequence"/>
</dbReference>
<keyword evidence="2" id="KW-1185">Reference proteome</keyword>
<evidence type="ECO:0000313" key="2">
    <source>
        <dbReference type="Proteomes" id="UP000643525"/>
    </source>
</evidence>
<gene>
    <name evidence="1" type="ORF">H4W27_002105</name>
</gene>
<dbReference type="EMBL" id="JADBED010000001">
    <property type="protein sequence ID" value="MBE1524987.1"/>
    <property type="molecule type" value="Genomic_DNA"/>
</dbReference>
<sequence length="43" mass="4872">MLKLQNTYPCLVTGLVNGRGLHHVVLRLALGLKGREWIIEFVL</sequence>
<accession>A0ABR9JGC3</accession>
<comment type="caution">
    <text evidence="1">The sequence shown here is derived from an EMBL/GenBank/DDBJ whole genome shotgun (WGS) entry which is preliminary data.</text>
</comment>
<name>A0ABR9JGC3_9MICC</name>
<reference evidence="1 2" key="1">
    <citation type="submission" date="2020-10" db="EMBL/GenBank/DDBJ databases">
        <title>Sequencing the genomes of 1000 actinobacteria strains.</title>
        <authorList>
            <person name="Klenk H.-P."/>
        </authorList>
    </citation>
    <scope>NUCLEOTIDE SEQUENCE [LARGE SCALE GENOMIC DNA]</scope>
    <source>
        <strain evidence="1 2">DSM 15666</strain>
    </source>
</reference>
<protein>
    <submittedName>
        <fullName evidence="1">Uncharacterized protein</fullName>
    </submittedName>
</protein>